<reference evidence="2 3" key="1">
    <citation type="submission" date="2016-07" db="EMBL/GenBank/DDBJ databases">
        <title>Draft genome sequence of Methyloligella halotolerans C2T (VKM B-2706T=CCUG 61687T=DSM 25045T), a halotolerant polyhydroxybutyrate accumulating methylotroph.</title>
        <authorList>
            <person name="Vasilenko O.V."/>
            <person name="Doronina N.V."/>
            <person name="Poroshina M.N."/>
            <person name="Tarlachkov S.V."/>
            <person name="Trotsenko Y.A."/>
        </authorList>
    </citation>
    <scope>NUCLEOTIDE SEQUENCE [LARGE SCALE GENOMIC DNA]</scope>
    <source>
        <strain evidence="2 3">VKM B-2706</strain>
    </source>
</reference>
<keyword evidence="3" id="KW-1185">Reference proteome</keyword>
<accession>A0A1E2S0G4</accession>
<gene>
    <name evidence="2" type="ORF">A7A08_01162</name>
</gene>
<dbReference type="InterPro" id="IPR000305">
    <property type="entry name" value="GIY-YIG_endonuc"/>
</dbReference>
<sequence length="186" mass="21038">MLFAIPCKERQHLRINPPSLKRRIQKPEHSNLSECSGRERVDWKASNPKLLGKQQAGASDVDFSSQVGVYLLHDGVRVIYVGRASDALGARLRAHTSDRLEGRWDRFSWFGLRAVDESGRLVSSDASWNPSVVLDTMEALLIESLEPPLNRKRGDNFSGLEYLQVTDPAFERLNKKRLLAELEAKI</sequence>
<organism evidence="2 3">
    <name type="scientific">Methyloligella halotolerans</name>
    <dbReference type="NCBI Taxonomy" id="1177755"/>
    <lineage>
        <taxon>Bacteria</taxon>
        <taxon>Pseudomonadati</taxon>
        <taxon>Pseudomonadota</taxon>
        <taxon>Alphaproteobacteria</taxon>
        <taxon>Hyphomicrobiales</taxon>
        <taxon>Hyphomicrobiaceae</taxon>
        <taxon>Methyloligella</taxon>
    </lineage>
</organism>
<dbReference type="AlphaFoldDB" id="A0A1E2S0G4"/>
<evidence type="ECO:0000259" key="1">
    <source>
        <dbReference type="PROSITE" id="PS50164"/>
    </source>
</evidence>
<dbReference type="STRING" id="1177755.A7A08_01162"/>
<comment type="caution">
    <text evidence="2">The sequence shown here is derived from an EMBL/GenBank/DDBJ whole genome shotgun (WGS) entry which is preliminary data.</text>
</comment>
<name>A0A1E2S0G4_9HYPH</name>
<dbReference type="Proteomes" id="UP000095087">
    <property type="component" value="Unassembled WGS sequence"/>
</dbReference>
<evidence type="ECO:0000313" key="2">
    <source>
        <dbReference type="EMBL" id="ODA67993.1"/>
    </source>
</evidence>
<evidence type="ECO:0000313" key="3">
    <source>
        <dbReference type="Proteomes" id="UP000095087"/>
    </source>
</evidence>
<proteinExistence type="predicted"/>
<dbReference type="PROSITE" id="PS50164">
    <property type="entry name" value="GIY_YIG"/>
    <property type="match status" value="1"/>
</dbReference>
<feature type="domain" description="GIY-YIG" evidence="1">
    <location>
        <begin position="65"/>
        <end position="151"/>
    </location>
</feature>
<protein>
    <recommendedName>
        <fullName evidence="1">GIY-YIG domain-containing protein</fullName>
    </recommendedName>
</protein>
<dbReference type="EMBL" id="MASI01000002">
    <property type="protein sequence ID" value="ODA67993.1"/>
    <property type="molecule type" value="Genomic_DNA"/>
</dbReference>